<reference evidence="2 3" key="1">
    <citation type="submission" date="2017-08" db="EMBL/GenBank/DDBJ databases">
        <title>Infants hospitalized years apart are colonized by the same room-sourced microbial strains.</title>
        <authorList>
            <person name="Brooks B."/>
            <person name="Olm M.R."/>
            <person name="Firek B.A."/>
            <person name="Baker R."/>
            <person name="Thomas B.C."/>
            <person name="Morowitz M.J."/>
            <person name="Banfield J.F."/>
        </authorList>
    </citation>
    <scope>NUCLEOTIDE SEQUENCE [LARGE SCALE GENOMIC DNA]</scope>
    <source>
        <strain evidence="2">S2_005_003_R2_43</strain>
    </source>
</reference>
<proteinExistence type="predicted"/>
<feature type="region of interest" description="Disordered" evidence="1">
    <location>
        <begin position="1"/>
        <end position="36"/>
    </location>
</feature>
<dbReference type="EMBL" id="QFPN01000001">
    <property type="protein sequence ID" value="PZQ19068.1"/>
    <property type="molecule type" value="Genomic_DNA"/>
</dbReference>
<protein>
    <recommendedName>
        <fullName evidence="4">Flagellar assembly regulator FliX</fullName>
    </recommendedName>
</protein>
<dbReference type="InterPro" id="IPR019704">
    <property type="entry name" value="Flagellar_assmbl_FliX_class2"/>
</dbReference>
<comment type="caution">
    <text evidence="2">The sequence shown here is derived from an EMBL/GenBank/DDBJ whole genome shotgun (WGS) entry which is preliminary data.</text>
</comment>
<dbReference type="GO" id="GO:0044781">
    <property type="term" value="P:bacterial-type flagellum organization"/>
    <property type="evidence" value="ECO:0007669"/>
    <property type="project" value="InterPro"/>
</dbReference>
<dbReference type="Pfam" id="PF10768">
    <property type="entry name" value="FliX"/>
    <property type="match status" value="1"/>
</dbReference>
<sequence>MSASPCEARADGPSPAFRGGCGDGAPAASSGARQGPPLARQILPAVKRGLTMRTATLGDGDARGTIMRIEGPGRAIGGGGSTRPAAATGFRLSDAMEPQTARASTPARAAPGLDALIALQAVAPESMSEKRRRAVKRGRSLLDALDGMKLALVQGTNDPSDLRRLVAGLRDRPGGTGDAGLDEVIAAIELRAEVEIAKRGG</sequence>
<dbReference type="Proteomes" id="UP000249577">
    <property type="component" value="Unassembled WGS sequence"/>
</dbReference>
<evidence type="ECO:0000313" key="2">
    <source>
        <dbReference type="EMBL" id="PZQ19068.1"/>
    </source>
</evidence>
<accession>A0A2W5KUG1</accession>
<evidence type="ECO:0000256" key="1">
    <source>
        <dbReference type="SAM" id="MobiDB-lite"/>
    </source>
</evidence>
<name>A0A2W5KUG1_ANCNO</name>
<gene>
    <name evidence="2" type="ORF">DI565_01360</name>
</gene>
<organism evidence="2 3">
    <name type="scientific">Ancylobacter novellus</name>
    <name type="common">Thiobacillus novellus</name>
    <dbReference type="NCBI Taxonomy" id="921"/>
    <lineage>
        <taxon>Bacteria</taxon>
        <taxon>Pseudomonadati</taxon>
        <taxon>Pseudomonadota</taxon>
        <taxon>Alphaproteobacteria</taxon>
        <taxon>Hyphomicrobiales</taxon>
        <taxon>Xanthobacteraceae</taxon>
        <taxon>Ancylobacter</taxon>
    </lineage>
</organism>
<evidence type="ECO:0008006" key="4">
    <source>
        <dbReference type="Google" id="ProtNLM"/>
    </source>
</evidence>
<evidence type="ECO:0000313" key="3">
    <source>
        <dbReference type="Proteomes" id="UP000249577"/>
    </source>
</evidence>
<dbReference type="AlphaFoldDB" id="A0A2W5KUG1"/>